<reference evidence="1 2" key="1">
    <citation type="journal article" date="2019" name="Commun. Biol.">
        <title>The bagworm genome reveals a unique fibroin gene that provides high tensile strength.</title>
        <authorList>
            <person name="Kono N."/>
            <person name="Nakamura H."/>
            <person name="Ohtoshi R."/>
            <person name="Tomita M."/>
            <person name="Numata K."/>
            <person name="Arakawa K."/>
        </authorList>
    </citation>
    <scope>NUCLEOTIDE SEQUENCE [LARGE SCALE GENOMIC DNA]</scope>
</reference>
<gene>
    <name evidence="1" type="ORF">EVAR_70873_1</name>
</gene>
<dbReference type="AlphaFoldDB" id="A0A4C2AGH0"/>
<proteinExistence type="predicted"/>
<dbReference type="Proteomes" id="UP000299102">
    <property type="component" value="Unassembled WGS sequence"/>
</dbReference>
<evidence type="ECO:0000313" key="1">
    <source>
        <dbReference type="EMBL" id="GBP98194.1"/>
    </source>
</evidence>
<accession>A0A4C2AGH0</accession>
<dbReference type="EMBL" id="BGZK01003087">
    <property type="protein sequence ID" value="GBP98194.1"/>
    <property type="molecule type" value="Genomic_DNA"/>
</dbReference>
<sequence length="106" mass="12046">MCCGLKYYGLPAVVESGKTRSRLRFRVVTSEVRDELSIRAKFDYPRRTMNPATAFSGTSDPVGRAGVQTDSVNLKRLDRYRCDEKKLRGDDDDRILLKFTESVCCS</sequence>
<protein>
    <submittedName>
        <fullName evidence="1">Uncharacterized protein</fullName>
    </submittedName>
</protein>
<evidence type="ECO:0000313" key="2">
    <source>
        <dbReference type="Proteomes" id="UP000299102"/>
    </source>
</evidence>
<name>A0A4C2AGH0_EUMVA</name>
<organism evidence="1 2">
    <name type="scientific">Eumeta variegata</name>
    <name type="common">Bagworm moth</name>
    <name type="synonym">Eumeta japonica</name>
    <dbReference type="NCBI Taxonomy" id="151549"/>
    <lineage>
        <taxon>Eukaryota</taxon>
        <taxon>Metazoa</taxon>
        <taxon>Ecdysozoa</taxon>
        <taxon>Arthropoda</taxon>
        <taxon>Hexapoda</taxon>
        <taxon>Insecta</taxon>
        <taxon>Pterygota</taxon>
        <taxon>Neoptera</taxon>
        <taxon>Endopterygota</taxon>
        <taxon>Lepidoptera</taxon>
        <taxon>Glossata</taxon>
        <taxon>Ditrysia</taxon>
        <taxon>Tineoidea</taxon>
        <taxon>Psychidae</taxon>
        <taxon>Oiketicinae</taxon>
        <taxon>Eumeta</taxon>
    </lineage>
</organism>
<keyword evidence="2" id="KW-1185">Reference proteome</keyword>
<comment type="caution">
    <text evidence="1">The sequence shown here is derived from an EMBL/GenBank/DDBJ whole genome shotgun (WGS) entry which is preliminary data.</text>
</comment>